<evidence type="ECO:0000256" key="7">
    <source>
        <dbReference type="ARBA" id="ARBA00009605"/>
    </source>
</evidence>
<keyword evidence="14 27" id="KW-0251">Elongation factor</keyword>
<dbReference type="GO" id="GO:0016020">
    <property type="term" value="C:membrane"/>
    <property type="evidence" value="ECO:0007669"/>
    <property type="project" value="UniProtKB-SubCell"/>
</dbReference>
<dbReference type="InterPro" id="IPR000795">
    <property type="entry name" value="T_Tr_GTP-bd_dom"/>
</dbReference>
<feature type="binding site" evidence="27">
    <location>
        <begin position="1133"/>
        <end position="1136"/>
    </location>
    <ligand>
        <name>GTP</name>
        <dbReference type="ChEBI" id="CHEBI:37565"/>
    </ligand>
</feature>
<feature type="domain" description="Tr-type G" evidence="32">
    <location>
        <begin position="1027"/>
        <end position="1280"/>
    </location>
</feature>
<dbReference type="SUPFAM" id="SSF54980">
    <property type="entry name" value="EF-G C-terminal domain-like"/>
    <property type="match status" value="2"/>
</dbReference>
<evidence type="ECO:0000256" key="6">
    <source>
        <dbReference type="ARBA" id="ARBA00008171"/>
    </source>
</evidence>
<dbReference type="PRINTS" id="PR00653">
    <property type="entry name" value="ACTIVIN2R"/>
</dbReference>
<dbReference type="PANTHER" id="PTHR43636:SF2">
    <property type="entry name" value="ELONGATION FACTOR G, MITOCHONDRIAL"/>
    <property type="match status" value="1"/>
</dbReference>
<dbReference type="NCBIfam" id="TIGR00231">
    <property type="entry name" value="small_GTP"/>
    <property type="match status" value="1"/>
</dbReference>
<dbReference type="InterPro" id="IPR000333">
    <property type="entry name" value="TGFB_receptor"/>
</dbReference>
<dbReference type="InterPro" id="IPR035649">
    <property type="entry name" value="EFG_V"/>
</dbReference>
<feature type="transmembrane region" description="Helical" evidence="30">
    <location>
        <begin position="40"/>
        <end position="61"/>
    </location>
</feature>
<dbReference type="InterPro" id="IPR001245">
    <property type="entry name" value="Ser-Thr/Tyr_kinase_cat_dom"/>
</dbReference>
<keyword evidence="23 33" id="KW-0675">Receptor</keyword>
<dbReference type="SMART" id="SM00838">
    <property type="entry name" value="EFG_C"/>
    <property type="match status" value="1"/>
</dbReference>
<comment type="similarity">
    <text evidence="27">Belongs to the GTP-binding elongation factor family. EF-G/EF-2 subfamily.</text>
</comment>
<keyword evidence="10 30" id="KW-0812">Transmembrane</keyword>
<dbReference type="CDD" id="cd04091">
    <property type="entry name" value="mtEFG1_II_like"/>
    <property type="match status" value="1"/>
</dbReference>
<dbReference type="CDD" id="cd01886">
    <property type="entry name" value="EF-G"/>
    <property type="match status" value="1"/>
</dbReference>
<comment type="similarity">
    <text evidence="7">Belongs to the protein kinase superfamily. TKL Ser/Thr protein kinase family. TGFB receptor subfamily.</text>
</comment>
<keyword evidence="8" id="KW-0723">Serine/threonine-protein kinase</keyword>
<evidence type="ECO:0000256" key="30">
    <source>
        <dbReference type="SAM" id="Phobius"/>
    </source>
</evidence>
<dbReference type="Gene3D" id="3.30.200.20">
    <property type="entry name" value="Phosphorylase Kinase, domain 1"/>
    <property type="match status" value="1"/>
</dbReference>
<evidence type="ECO:0000256" key="26">
    <source>
        <dbReference type="ARBA" id="ARBA00048773"/>
    </source>
</evidence>
<evidence type="ECO:0000256" key="18">
    <source>
        <dbReference type="ARBA" id="ARBA00022917"/>
    </source>
</evidence>
<comment type="cofactor">
    <cofactor evidence="1">
        <name>Mn(2+)</name>
        <dbReference type="ChEBI" id="CHEBI:29035"/>
    </cofactor>
</comment>
<keyword evidence="12" id="KW-0732">Signal</keyword>
<evidence type="ECO:0000256" key="15">
    <source>
        <dbReference type="ARBA" id="ARBA00022777"/>
    </source>
</evidence>
<dbReference type="Gene3D" id="3.30.70.870">
    <property type="entry name" value="Elongation Factor G (Translational Gtpase), domain 3"/>
    <property type="match status" value="1"/>
</dbReference>
<dbReference type="FunFam" id="3.30.230.10:FF:000003">
    <property type="entry name" value="Elongation factor G"/>
    <property type="match status" value="1"/>
</dbReference>
<comment type="cofactor">
    <cofactor evidence="2">
        <name>Mg(2+)</name>
        <dbReference type="ChEBI" id="CHEBI:18420"/>
    </cofactor>
</comment>
<comment type="subcellular location">
    <subcellularLocation>
        <location evidence="4">Membrane</location>
        <topology evidence="4">Single-pass type I membrane protein</topology>
    </subcellularLocation>
    <subcellularLocation>
        <location evidence="3 27">Mitochondrion</location>
    </subcellularLocation>
</comment>
<dbReference type="PROSITE" id="PS51722">
    <property type="entry name" value="G_TR_2"/>
    <property type="match status" value="1"/>
</dbReference>
<evidence type="ECO:0000256" key="28">
    <source>
        <dbReference type="PROSITE-ProRule" id="PRU10141"/>
    </source>
</evidence>
<feature type="region of interest" description="Disordered" evidence="29">
    <location>
        <begin position="746"/>
        <end position="766"/>
    </location>
</feature>
<dbReference type="Pfam" id="PF03764">
    <property type="entry name" value="EFG_IV"/>
    <property type="match status" value="1"/>
</dbReference>
<evidence type="ECO:0000256" key="1">
    <source>
        <dbReference type="ARBA" id="ARBA00001936"/>
    </source>
</evidence>
<dbReference type="SMART" id="SM00889">
    <property type="entry name" value="EFG_IV"/>
    <property type="match status" value="1"/>
</dbReference>
<dbReference type="Gene3D" id="3.30.230.10">
    <property type="match status" value="1"/>
</dbReference>
<feature type="binding site" evidence="27">
    <location>
        <begin position="1079"/>
        <end position="1083"/>
    </location>
    <ligand>
        <name>GTP</name>
        <dbReference type="ChEBI" id="CHEBI:37565"/>
    </ligand>
</feature>
<dbReference type="InterPro" id="IPR027417">
    <property type="entry name" value="P-loop_NTPase"/>
</dbReference>
<dbReference type="InterPro" id="IPR020568">
    <property type="entry name" value="Ribosomal_Su5_D2-typ_SF"/>
</dbReference>
<keyword evidence="18 27" id="KW-0648">Protein biosynthesis</keyword>
<keyword evidence="22 30" id="KW-0472">Membrane</keyword>
<name>A0A4S2L1G8_9HYME</name>
<proteinExistence type="inferred from homology"/>
<evidence type="ECO:0000256" key="13">
    <source>
        <dbReference type="ARBA" id="ARBA00022741"/>
    </source>
</evidence>
<dbReference type="SUPFAM" id="SSF54211">
    <property type="entry name" value="Ribosomal protein S5 domain 2-like"/>
    <property type="match status" value="1"/>
</dbReference>
<dbReference type="GO" id="GO:0070125">
    <property type="term" value="P:mitochondrial translational elongation"/>
    <property type="evidence" value="ECO:0007669"/>
    <property type="project" value="UniProtKB-UniRule"/>
</dbReference>
<dbReference type="InterPro" id="IPR005225">
    <property type="entry name" value="Small_GTP-bd"/>
</dbReference>
<dbReference type="GO" id="GO:0004675">
    <property type="term" value="F:transmembrane receptor protein serine/threonine kinase activity"/>
    <property type="evidence" value="ECO:0007669"/>
    <property type="project" value="UniProtKB-EC"/>
</dbReference>
<protein>
    <recommendedName>
        <fullName evidence="27">Elongation factor G, mitochondrial</fullName>
        <shortName evidence="27">EF-Gmt</shortName>
    </recommendedName>
    <alternativeName>
        <fullName evidence="27">Elongation factor G 1, mitochondrial</fullName>
        <shortName evidence="27">mEF-G 1</shortName>
    </alternativeName>
    <alternativeName>
        <fullName evidence="27">Elongation factor G1</fullName>
    </alternativeName>
</protein>
<keyword evidence="21 27" id="KW-0342">GTP-binding</keyword>
<dbReference type="InterPro" id="IPR004161">
    <property type="entry name" value="EFTu-like_2"/>
</dbReference>
<dbReference type="Gene3D" id="1.10.510.10">
    <property type="entry name" value="Transferase(Phosphotransferase) domain 1"/>
    <property type="match status" value="1"/>
</dbReference>
<dbReference type="Gene3D" id="2.40.30.10">
    <property type="entry name" value="Translation factors"/>
    <property type="match status" value="1"/>
</dbReference>
<dbReference type="GO" id="GO:0003746">
    <property type="term" value="F:translation elongation factor activity"/>
    <property type="evidence" value="ECO:0007669"/>
    <property type="project" value="UniProtKB-UniRule"/>
</dbReference>
<reference evidence="33 34" key="1">
    <citation type="journal article" date="2019" name="Philos. Trans. R. Soc. Lond., B, Biol. Sci.">
        <title>Ant behaviour and brain gene expression of defending hosts depend on the ecological success of the intruding social parasite.</title>
        <authorList>
            <person name="Kaur R."/>
            <person name="Stoldt M."/>
            <person name="Jongepier E."/>
            <person name="Feldmeyer B."/>
            <person name="Menzel F."/>
            <person name="Bornberg-Bauer E."/>
            <person name="Foitzik S."/>
        </authorList>
    </citation>
    <scope>NUCLEOTIDE SEQUENCE [LARGE SCALE GENOMIC DNA]</scope>
    <source>
        <tissue evidence="33">Whole body</tissue>
    </source>
</reference>
<dbReference type="SUPFAM" id="SSF52540">
    <property type="entry name" value="P-loop containing nucleoside triphosphate hydrolases"/>
    <property type="match status" value="1"/>
</dbReference>
<dbReference type="InterPro" id="IPR011009">
    <property type="entry name" value="Kinase-like_dom_sf"/>
</dbReference>
<evidence type="ECO:0000256" key="10">
    <source>
        <dbReference type="ARBA" id="ARBA00022692"/>
    </source>
</evidence>
<dbReference type="PROSITE" id="PS00107">
    <property type="entry name" value="PROTEIN_KINASE_ATP"/>
    <property type="match status" value="1"/>
</dbReference>
<dbReference type="CDD" id="cd01434">
    <property type="entry name" value="EFG_mtEFG1_IV"/>
    <property type="match status" value="1"/>
</dbReference>
<keyword evidence="20 27" id="KW-0496">Mitochondrion</keyword>
<evidence type="ECO:0000256" key="19">
    <source>
        <dbReference type="ARBA" id="ARBA00022989"/>
    </source>
</evidence>
<evidence type="ECO:0000259" key="31">
    <source>
        <dbReference type="PROSITE" id="PS50011"/>
    </source>
</evidence>
<dbReference type="Gene3D" id="3.30.70.240">
    <property type="match status" value="1"/>
</dbReference>
<evidence type="ECO:0000256" key="12">
    <source>
        <dbReference type="ARBA" id="ARBA00022729"/>
    </source>
</evidence>
<dbReference type="SUPFAM" id="SSF57302">
    <property type="entry name" value="Snake toxin-like"/>
    <property type="match status" value="1"/>
</dbReference>
<evidence type="ECO:0000256" key="2">
    <source>
        <dbReference type="ARBA" id="ARBA00001946"/>
    </source>
</evidence>
<dbReference type="Pfam" id="PF03144">
    <property type="entry name" value="GTP_EFTU_D2"/>
    <property type="match status" value="1"/>
</dbReference>
<evidence type="ECO:0000256" key="21">
    <source>
        <dbReference type="ARBA" id="ARBA00023134"/>
    </source>
</evidence>
<keyword evidence="9" id="KW-0808">Transferase</keyword>
<dbReference type="Pfam" id="PF00009">
    <property type="entry name" value="GTP_EFTU"/>
    <property type="match status" value="1"/>
</dbReference>
<keyword evidence="11" id="KW-0479">Metal-binding</keyword>
<dbReference type="FunFam" id="2.40.30.10:FF:000022">
    <property type="entry name" value="Elongation factor G, mitochondrial"/>
    <property type="match status" value="1"/>
</dbReference>
<dbReference type="CDD" id="cd04097">
    <property type="entry name" value="mtEFG1_C"/>
    <property type="match status" value="1"/>
</dbReference>
<dbReference type="UniPathway" id="UPA00345"/>
<dbReference type="Pfam" id="PF14492">
    <property type="entry name" value="EFG_III"/>
    <property type="match status" value="1"/>
</dbReference>
<comment type="catalytic activity">
    <reaction evidence="26">
        <text>L-threonyl-[receptor-protein] + ATP = O-phospho-L-threonyl-[receptor-protein] + ADP + H(+)</text>
        <dbReference type="Rhea" id="RHEA:44880"/>
        <dbReference type="Rhea" id="RHEA-COMP:11024"/>
        <dbReference type="Rhea" id="RHEA-COMP:11025"/>
        <dbReference type="ChEBI" id="CHEBI:15378"/>
        <dbReference type="ChEBI" id="CHEBI:30013"/>
        <dbReference type="ChEBI" id="CHEBI:30616"/>
        <dbReference type="ChEBI" id="CHEBI:61977"/>
        <dbReference type="ChEBI" id="CHEBI:456216"/>
        <dbReference type="EC" id="2.7.11.30"/>
    </reaction>
</comment>
<dbReference type="SUPFAM" id="SSF50447">
    <property type="entry name" value="Translation proteins"/>
    <property type="match status" value="1"/>
</dbReference>
<comment type="catalytic activity">
    <reaction evidence="25">
        <text>L-seryl-[receptor-protein] + ATP = O-phospho-L-seryl-[receptor-protein] + ADP + H(+)</text>
        <dbReference type="Rhea" id="RHEA:18673"/>
        <dbReference type="Rhea" id="RHEA-COMP:11022"/>
        <dbReference type="Rhea" id="RHEA-COMP:11023"/>
        <dbReference type="ChEBI" id="CHEBI:15378"/>
        <dbReference type="ChEBI" id="CHEBI:29999"/>
        <dbReference type="ChEBI" id="CHEBI:30616"/>
        <dbReference type="ChEBI" id="CHEBI:83421"/>
        <dbReference type="ChEBI" id="CHEBI:456216"/>
        <dbReference type="EC" id="2.7.11.30"/>
    </reaction>
</comment>
<evidence type="ECO:0000256" key="17">
    <source>
        <dbReference type="ARBA" id="ARBA00022842"/>
    </source>
</evidence>
<dbReference type="FunFam" id="1.10.510.10:FF:000487">
    <property type="entry name" value="Anti-Muellerian hormone type-2 receptor"/>
    <property type="match status" value="1"/>
</dbReference>
<evidence type="ECO:0000256" key="3">
    <source>
        <dbReference type="ARBA" id="ARBA00004173"/>
    </source>
</evidence>
<dbReference type="CDD" id="cd23533">
    <property type="entry name" value="TFP_LU_ECD_BMPR2_like"/>
    <property type="match status" value="1"/>
</dbReference>
<feature type="transmembrane region" description="Helical" evidence="30">
    <location>
        <begin position="205"/>
        <end position="228"/>
    </location>
</feature>
<keyword evidence="17" id="KW-0460">Magnesium</keyword>
<dbReference type="InterPro" id="IPR005517">
    <property type="entry name" value="Transl_elong_EFG/EF2_IV"/>
</dbReference>
<dbReference type="GO" id="GO:0005524">
    <property type="term" value="F:ATP binding"/>
    <property type="evidence" value="ECO:0007669"/>
    <property type="project" value="UniProtKB-UniRule"/>
</dbReference>
<comment type="pathway">
    <text evidence="27">Protein biosynthesis; polypeptide chain elongation.</text>
</comment>
<evidence type="ECO:0000256" key="4">
    <source>
        <dbReference type="ARBA" id="ARBA00004479"/>
    </source>
</evidence>
<feature type="binding site" evidence="27">
    <location>
        <begin position="1036"/>
        <end position="1043"/>
    </location>
    <ligand>
        <name>GTP</name>
        <dbReference type="ChEBI" id="CHEBI:37565"/>
    </ligand>
</feature>
<evidence type="ECO:0000256" key="5">
    <source>
        <dbReference type="ARBA" id="ARBA00005870"/>
    </source>
</evidence>
<comment type="function">
    <text evidence="27">Mitochondrial GTPase that catalyzes the GTP-dependent ribosomal translocation step during translation elongation. During this step, the ribosome changes from the pre-translocational (PRE) to the post-translocational (POST) state as the newly formed A-site-bound peptidyl-tRNA and P-site-bound deacylated tRNA move to the P and E sites, respectively. Catalyzes the coordinated movement of the two tRNA molecules, the mRNA and conformational changes in the ribosome.</text>
</comment>
<dbReference type="InterPro" id="IPR047872">
    <property type="entry name" value="EFG_IV"/>
</dbReference>
<evidence type="ECO:0000256" key="23">
    <source>
        <dbReference type="ARBA" id="ARBA00023170"/>
    </source>
</evidence>
<feature type="domain" description="Protein kinase" evidence="31">
    <location>
        <begin position="265"/>
        <end position="575"/>
    </location>
</feature>
<dbReference type="PANTHER" id="PTHR43636">
    <property type="entry name" value="ELONGATION FACTOR G, MITOCHONDRIAL"/>
    <property type="match status" value="1"/>
</dbReference>
<dbReference type="FunFam" id="3.30.70.240:FF:000001">
    <property type="entry name" value="Elongation factor G"/>
    <property type="match status" value="1"/>
</dbReference>
<dbReference type="SUPFAM" id="SSF56112">
    <property type="entry name" value="Protein kinase-like (PK-like)"/>
    <property type="match status" value="1"/>
</dbReference>
<evidence type="ECO:0000256" key="11">
    <source>
        <dbReference type="ARBA" id="ARBA00022723"/>
    </source>
</evidence>
<dbReference type="FunFam" id="3.40.50.300:FF:000514">
    <property type="entry name" value="Ribosome-releasing factor 2, mitochondrial"/>
    <property type="match status" value="1"/>
</dbReference>
<dbReference type="Proteomes" id="UP000310200">
    <property type="component" value="Unassembled WGS sequence"/>
</dbReference>
<dbReference type="FunFam" id="3.30.200.20:FF:000094">
    <property type="entry name" value="Serine/threonine-protein kinase receptor"/>
    <property type="match status" value="1"/>
</dbReference>
<evidence type="ECO:0000313" key="34">
    <source>
        <dbReference type="Proteomes" id="UP000310200"/>
    </source>
</evidence>
<dbReference type="InterPro" id="IPR035647">
    <property type="entry name" value="EFG_III/V"/>
</dbReference>
<dbReference type="GO" id="GO:0003924">
    <property type="term" value="F:GTPase activity"/>
    <property type="evidence" value="ECO:0007669"/>
    <property type="project" value="UniProtKB-UniRule"/>
</dbReference>
<evidence type="ECO:0000256" key="27">
    <source>
        <dbReference type="HAMAP-Rule" id="MF_03061"/>
    </source>
</evidence>
<keyword evidence="16 28" id="KW-0067">ATP-binding</keyword>
<comment type="caution">
    <text evidence="33">The sequence shown here is derived from an EMBL/GenBank/DDBJ whole genome shotgun (WGS) entry which is preliminary data.</text>
</comment>
<keyword evidence="34" id="KW-1185">Reference proteome</keyword>
<dbReference type="InterPro" id="IPR009000">
    <property type="entry name" value="Transl_B-barrel_sf"/>
</dbReference>
<evidence type="ECO:0000256" key="16">
    <source>
        <dbReference type="ARBA" id="ARBA00022840"/>
    </source>
</evidence>
<dbReference type="InterPro" id="IPR045860">
    <property type="entry name" value="Snake_toxin-like_sf"/>
</dbReference>
<organism evidence="33 34">
    <name type="scientific">Temnothorax longispinosus</name>
    <dbReference type="NCBI Taxonomy" id="300112"/>
    <lineage>
        <taxon>Eukaryota</taxon>
        <taxon>Metazoa</taxon>
        <taxon>Ecdysozoa</taxon>
        <taxon>Arthropoda</taxon>
        <taxon>Hexapoda</taxon>
        <taxon>Insecta</taxon>
        <taxon>Pterygota</taxon>
        <taxon>Neoptera</taxon>
        <taxon>Endopterygota</taxon>
        <taxon>Hymenoptera</taxon>
        <taxon>Apocrita</taxon>
        <taxon>Aculeata</taxon>
        <taxon>Formicoidea</taxon>
        <taxon>Formicidae</taxon>
        <taxon>Myrmicinae</taxon>
        <taxon>Temnothorax</taxon>
    </lineage>
</organism>
<comment type="similarity">
    <text evidence="6">Belongs to the protein kinase superfamily. TKL Ser/Thr protein kinase family. ROCO subfamily.</text>
</comment>
<evidence type="ECO:0000256" key="9">
    <source>
        <dbReference type="ARBA" id="ARBA00022679"/>
    </source>
</evidence>
<keyword evidence="13 27" id="KW-0547">Nucleotide-binding</keyword>
<dbReference type="Pfam" id="PF07714">
    <property type="entry name" value="PK_Tyr_Ser-Thr"/>
    <property type="match status" value="1"/>
</dbReference>
<keyword evidence="19 30" id="KW-1133">Transmembrane helix</keyword>
<dbReference type="Gene3D" id="2.10.60.10">
    <property type="entry name" value="CD59"/>
    <property type="match status" value="1"/>
</dbReference>
<dbReference type="EMBL" id="QBLH01000343">
    <property type="protein sequence ID" value="TGZ56371.1"/>
    <property type="molecule type" value="Genomic_DNA"/>
</dbReference>
<sequence length="1678" mass="189149">MHNLNGSVVYYCDERCQFLRSSASVEVVLVQETCSSTMRAIVSIVLITLLCGISLAPINAIRRCASRKKNVESLSSKQISAGVPEDTSNDHNINEDIKFEMCNNFCHALWQEDKTANGTEITILSQGCWKQSGEQKCENTECVALQRSTKALNNTKFCCCHGDFCNLNITSSNLADSDNKIFNPLSSQKSQPTTEYLEQSNSERWILIIVIVIACTLLVICTIVMIIYRTYHNNILLRLGKPLSYNDQFMDSTALRTGTYTVDHLKLANIVGQGRYGSVWQGSMGDQDVAVKIYPSHYRNYFQNERDTYCLPFMEHPSLLSYYGVDERISMEDSIEYLLVLSFAPGGSLTEFLRGHTIDWNTFCKMSLSVVKGLAYLHTDIRKGDKFKPCIAHRDINSRNILIKADGTCCICDLGLAVQISGSKYYANGEEQHAELKSINDVGTLRYMAPEVLDGAVNLRDCESSLKQIDVYAMGLVLWELVTRCSDIYIPGSDVPQYKQPYENEIGLHPTFEQMQVLVSRNKARPLLEGNLVDRPGVRLIKETIEDCWDADAEARLTALCIEERLSELQSHRVTMHFTDGSPMVNSHCTLVPSTTNSLYSESSHHDNVHVVQLALNMMQDSNTNDSAIAENLVTLSPSDSVAHEHIKNSNEVATYNHTQTLQPYQGRNPCMERNLMLQSDSLEDLGCNGNVLVDKSLKHACNDQYKTGTEAQGLVSHDYLSQHTTQLTQLRPATPIPYVQNVISDESSSSYGKRKQTNIQDTSLQESPRKKLFAWPNLKKLLINKKMYPYSRYQIDREDSKSNLLSKQNVQIKIVETNVTISPGGKYVNGIIGKTSTSAMPVEKNDKNTAQTRKQKQYESDNTTSNARPSTLPLVNLRNKKRENNLSRQESIDKFNEVFNVGSNVNNALKDPHMRIKTPGDLPPSVRKIRGRAQSTARFSLYDDRMMCNILNEEDDQSDKAIWNSVPFGMDLGDSDGKHSPTKLGTKNVTRNVNLHQLSKLRPCIYGQNVRFLASHAKFAEHKPLEKLRNIGISAHIDSGKTTLTERILMELERQRGITIQSAATYTLWKDHNINIIDTPGHVDFTVEVERALRVLDGAILVLCAVGGVQSQTLTVNRQMKRYNVPCLAFINKLDRMGANPKRVLQQMRSKLHHNAAFIQLPIGLESNTKGIIDLIAQKAMYFEGNFGENIREDEIPKDMNAEANERRQELIEHLSNADDTFGELYLNDTKITEKDIMDAIRRSCLKRKFTPVLVGTALKNKGVQPLLDAVINYLPNPGEVQNYALEEKSDDGESIKVLLDPSRDDKKPFVGLAFKLEAGRFGQLTYFRCYQGMLRKSENLYNTRTRKKVRAQKLVRLHSDEMEDVTEVYAGDIFALFGVDCASGDTFVRDSKLDLSMESMYVPDPVVSMSVQTKNSKDRDNFAKGIGRFTKEDPTLRFHYDTDNKPKVSFRETLCEPCEFDYLHKKQSGGAGQYARVIGIMEPLPPERNTNIEFSDETIGTNVPKQYIPGVEKGFRAMCNKGLLSGHKIAGVKFRILDGMHHCVDSSEFSFFQAAQGAVRDVFEAGSWRILEPIMLVEIVGPQEFQGLVLGQINRRKGIISSTEVIDEWFTIIAEVPLNEMFGYTGELRSTTQGKGEFTMEYARYSPCLAEVQEQLIRQYQESQGIVIEKSQKSKN</sequence>
<dbReference type="InterPro" id="IPR017441">
    <property type="entry name" value="Protein_kinase_ATP_BS"/>
</dbReference>
<feature type="compositionally biased region" description="Polar residues" evidence="29">
    <location>
        <begin position="861"/>
        <end position="870"/>
    </location>
</feature>
<dbReference type="InterPro" id="IPR004540">
    <property type="entry name" value="Transl_elong_EFG/EF2"/>
</dbReference>
<dbReference type="Pfam" id="PF00679">
    <property type="entry name" value="EFG_C"/>
    <property type="match status" value="1"/>
</dbReference>
<keyword evidence="24" id="KW-0325">Glycoprotein</keyword>
<evidence type="ECO:0000256" key="20">
    <source>
        <dbReference type="ARBA" id="ARBA00023128"/>
    </source>
</evidence>
<evidence type="ECO:0000256" key="24">
    <source>
        <dbReference type="ARBA" id="ARBA00023180"/>
    </source>
</evidence>
<dbReference type="Gene3D" id="3.40.50.300">
    <property type="entry name" value="P-loop containing nucleotide triphosphate hydrolases"/>
    <property type="match status" value="1"/>
</dbReference>
<dbReference type="STRING" id="300112.A0A4S2L1G8"/>
<gene>
    <name evidence="33" type="ORF">DBV15_08858</name>
</gene>
<dbReference type="InterPro" id="IPR014721">
    <property type="entry name" value="Ribsml_uS5_D2-typ_fold_subgr"/>
</dbReference>
<evidence type="ECO:0000256" key="14">
    <source>
        <dbReference type="ARBA" id="ARBA00022768"/>
    </source>
</evidence>
<evidence type="ECO:0000256" key="8">
    <source>
        <dbReference type="ARBA" id="ARBA00022527"/>
    </source>
</evidence>
<feature type="binding site" evidence="28">
    <location>
        <position position="292"/>
    </location>
    <ligand>
        <name>ATP</name>
        <dbReference type="ChEBI" id="CHEBI:30616"/>
    </ligand>
</feature>
<dbReference type="InterPro" id="IPR000719">
    <property type="entry name" value="Prot_kinase_dom"/>
</dbReference>
<comment type="similarity">
    <text evidence="5">Belongs to the TRAFAC class translation factor GTPase superfamily. Classic translation factor GTPase family. EF-G/EF-2 subfamily.</text>
</comment>
<dbReference type="CDD" id="cd14054">
    <property type="entry name" value="STKc_BMPR2_AMHR2"/>
    <property type="match status" value="1"/>
</dbReference>
<dbReference type="GO" id="GO:0005525">
    <property type="term" value="F:GTP binding"/>
    <property type="evidence" value="ECO:0007669"/>
    <property type="project" value="UniProtKB-UniRule"/>
</dbReference>
<evidence type="ECO:0000256" key="25">
    <source>
        <dbReference type="ARBA" id="ARBA00047681"/>
    </source>
</evidence>
<evidence type="ECO:0000313" key="33">
    <source>
        <dbReference type="EMBL" id="TGZ56371.1"/>
    </source>
</evidence>
<accession>A0A4S2L1G8</accession>
<dbReference type="HAMAP" id="MF_00054_B">
    <property type="entry name" value="EF_G_EF_2_B"/>
    <property type="match status" value="1"/>
</dbReference>
<evidence type="ECO:0000256" key="22">
    <source>
        <dbReference type="ARBA" id="ARBA00023136"/>
    </source>
</evidence>
<keyword evidence="15 33" id="KW-0418">Kinase</keyword>
<dbReference type="InterPro" id="IPR000640">
    <property type="entry name" value="EFG_V-like"/>
</dbReference>
<feature type="region of interest" description="Disordered" evidence="29">
    <location>
        <begin position="839"/>
        <end position="874"/>
    </location>
</feature>
<dbReference type="GO" id="GO:0005759">
    <property type="term" value="C:mitochondrial matrix"/>
    <property type="evidence" value="ECO:0007669"/>
    <property type="project" value="UniProtKB-ARBA"/>
</dbReference>
<evidence type="ECO:0000256" key="29">
    <source>
        <dbReference type="SAM" id="MobiDB-lite"/>
    </source>
</evidence>
<evidence type="ECO:0000259" key="32">
    <source>
        <dbReference type="PROSITE" id="PS51722"/>
    </source>
</evidence>
<dbReference type="PROSITE" id="PS50011">
    <property type="entry name" value="PROTEIN_KINASE_DOM"/>
    <property type="match status" value="1"/>
</dbReference>
<dbReference type="InterPro" id="IPR041095">
    <property type="entry name" value="EFG_II"/>
</dbReference>